<dbReference type="InterPro" id="IPR006620">
    <property type="entry name" value="Pro_4_hyd_alph"/>
</dbReference>
<evidence type="ECO:0000256" key="2">
    <source>
        <dbReference type="ARBA" id="ARBA00007443"/>
    </source>
</evidence>
<evidence type="ECO:0000256" key="6">
    <source>
        <dbReference type="ARBA" id="ARBA00023002"/>
    </source>
</evidence>
<feature type="compositionally biased region" description="Acidic residues" evidence="9">
    <location>
        <begin position="584"/>
        <end position="593"/>
    </location>
</feature>
<dbReference type="Pfam" id="PF13661">
    <property type="entry name" value="2OG-FeII_Oxy_4"/>
    <property type="match status" value="1"/>
</dbReference>
<evidence type="ECO:0000256" key="7">
    <source>
        <dbReference type="ARBA" id="ARBA00023004"/>
    </source>
</evidence>
<evidence type="ECO:0000256" key="3">
    <source>
        <dbReference type="ARBA" id="ARBA00022723"/>
    </source>
</evidence>
<dbReference type="GO" id="GO:0031543">
    <property type="term" value="F:peptidyl-proline dioxygenase activity"/>
    <property type="evidence" value="ECO:0007669"/>
    <property type="project" value="TreeGrafter"/>
</dbReference>
<gene>
    <name evidence="11" type="ORF">FNF31_02902</name>
</gene>
<organism evidence="11 12">
    <name type="scientific">Cafeteria roenbergensis</name>
    <name type="common">Marine flagellate</name>
    <dbReference type="NCBI Taxonomy" id="33653"/>
    <lineage>
        <taxon>Eukaryota</taxon>
        <taxon>Sar</taxon>
        <taxon>Stramenopiles</taxon>
        <taxon>Bigyra</taxon>
        <taxon>Opalozoa</taxon>
        <taxon>Bicosoecida</taxon>
        <taxon>Cafeteriaceae</taxon>
        <taxon>Cafeteria</taxon>
    </lineage>
</organism>
<keyword evidence="5" id="KW-0223">Dioxygenase</keyword>
<keyword evidence="7" id="KW-0408">Iron</keyword>
<dbReference type="GO" id="GO:0031418">
    <property type="term" value="F:L-ascorbic acid binding"/>
    <property type="evidence" value="ECO:0007669"/>
    <property type="project" value="UniProtKB-KW"/>
</dbReference>
<evidence type="ECO:0000259" key="10">
    <source>
        <dbReference type="PROSITE" id="PS51471"/>
    </source>
</evidence>
<evidence type="ECO:0000313" key="12">
    <source>
        <dbReference type="Proteomes" id="UP000325113"/>
    </source>
</evidence>
<dbReference type="AlphaFoldDB" id="A0A5A8DE30"/>
<evidence type="ECO:0000256" key="9">
    <source>
        <dbReference type="SAM" id="MobiDB-lite"/>
    </source>
</evidence>
<dbReference type="InterPro" id="IPR019601">
    <property type="entry name" value="Oxoglutarate/Fe-dep_Oase_C"/>
</dbReference>
<feature type="region of interest" description="Disordered" evidence="9">
    <location>
        <begin position="538"/>
        <end position="593"/>
    </location>
</feature>
<dbReference type="GO" id="GO:0005737">
    <property type="term" value="C:cytoplasm"/>
    <property type="evidence" value="ECO:0007669"/>
    <property type="project" value="TreeGrafter"/>
</dbReference>
<dbReference type="EMBL" id="VLTM01000022">
    <property type="protein sequence ID" value="KAA0163508.1"/>
    <property type="molecule type" value="Genomic_DNA"/>
</dbReference>
<feature type="compositionally biased region" description="Acidic residues" evidence="9">
    <location>
        <begin position="291"/>
        <end position="304"/>
    </location>
</feature>
<dbReference type="InterPro" id="IPR039558">
    <property type="entry name" value="TPA1/OFD1_N"/>
</dbReference>
<evidence type="ECO:0000256" key="1">
    <source>
        <dbReference type="ARBA" id="ARBA00001961"/>
    </source>
</evidence>
<comment type="catalytic activity">
    <reaction evidence="8">
        <text>[ribosomal protein uS12]-L-proline + 2-oxoglutarate + O2 = [ribosomal protein uS12]-(3S)-3-hydroxy-L-proline + succinate + CO2</text>
        <dbReference type="Rhea" id="RHEA:54156"/>
        <dbReference type="Rhea" id="RHEA-COMP:13816"/>
        <dbReference type="Rhea" id="RHEA-COMP:13818"/>
        <dbReference type="ChEBI" id="CHEBI:15379"/>
        <dbReference type="ChEBI" id="CHEBI:16526"/>
        <dbReference type="ChEBI" id="CHEBI:16810"/>
        <dbReference type="ChEBI" id="CHEBI:30031"/>
        <dbReference type="ChEBI" id="CHEBI:50342"/>
        <dbReference type="ChEBI" id="CHEBI:85428"/>
    </reaction>
</comment>
<dbReference type="InterPro" id="IPR051842">
    <property type="entry name" value="uS12_prolyl_hydroxylase"/>
</dbReference>
<dbReference type="GO" id="GO:0006449">
    <property type="term" value="P:regulation of translational termination"/>
    <property type="evidence" value="ECO:0007669"/>
    <property type="project" value="TreeGrafter"/>
</dbReference>
<dbReference type="InterPro" id="IPR005123">
    <property type="entry name" value="Oxoglu/Fe-dep_dioxygenase_dom"/>
</dbReference>
<feature type="domain" description="Fe2OG dioxygenase" evidence="10">
    <location>
        <begin position="139"/>
        <end position="247"/>
    </location>
</feature>
<dbReference type="PANTHER" id="PTHR12117:SF0">
    <property type="entry name" value="PROLYL 3-HYDROXYLASE OGFOD1"/>
    <property type="match status" value="1"/>
</dbReference>
<proteinExistence type="inferred from homology"/>
<reference evidence="11 12" key="1">
    <citation type="submission" date="2019-07" db="EMBL/GenBank/DDBJ databases">
        <title>Genomes of Cafeteria roenbergensis.</title>
        <authorList>
            <person name="Fischer M.G."/>
            <person name="Hackl T."/>
            <person name="Roman M."/>
        </authorList>
    </citation>
    <scope>NUCLEOTIDE SEQUENCE [LARGE SCALE GENOMIC DNA]</scope>
    <source>
        <strain evidence="11 12">Cflag</strain>
    </source>
</reference>
<protein>
    <recommendedName>
        <fullName evidence="10">Fe2OG dioxygenase domain-containing protein</fullName>
    </recommendedName>
</protein>
<keyword evidence="4" id="KW-0847">Vitamin C</keyword>
<comment type="caution">
    <text evidence="11">The sequence shown here is derived from an EMBL/GenBank/DDBJ whole genome shotgun (WGS) entry which is preliminary data.</text>
</comment>
<sequence>MPSKSKAAKPAARKPRSKRPRPPSAASASAAAGPAVAAVFKPELLGPASSTSALAALFAEAKPYPHLFVEGVFDDDVLRQAKEELLGGEWFRKRVDLYDFLQTDHLRHAGASGAVARIQNALYGPDFRRWIEGVTGLRTLAEPLDTSAAQYAKGGHLLCHDDDLSGRVIAFIVYLVDEDWTAEDGGALDLYDCDPATGFPCAVSKSLVPKWNSLAFFAVTPGSFHQVAEVLTSTKGSRMSISGWFHGKAPPRPGPLPLPVPTFRVPSRVRSRLAPGLLLADGAAAATSAGSDDEGGDEDDESEEVTLDLELLSRWIEPKWLAIAVSGVQMQEHFAEHGSIELAPFLKETAYGAALKAMRVQSWIAVGPPHLRQYRVAASCNSEAASLIAGTESSCSSSAAVAAASAAPSHAARVPVAAAPAPPQVASALSLAAVAAAQASDDASSPLAASSKASVAAADAVSEYAHANRLAGGPGTRWREQSAAVPDAATLLWQMLDSREFADFLAVLTGAGTVATWAVEARAIGQGSYTLVTDPELKRARRRKGAPEVSSEEPAAKRGAASAGTVVAPALTPDGSRESSVAGESDEEEEEDDPLRIEACFCMLDPFPGVDADEPWPEEAGGYTVMLTSDEELCTVEPTSNSLSVLGVPPGATTFVKFVTASAPGVRYDVCMRANIE</sequence>
<name>A0A5A8DE30_CAFRO</name>
<feature type="region of interest" description="Disordered" evidence="9">
    <location>
        <begin position="1"/>
        <end position="31"/>
    </location>
</feature>
<dbReference type="PANTHER" id="PTHR12117">
    <property type="entry name" value="HISTONE ACETYLTRANSFERASE COMPLEX"/>
    <property type="match status" value="1"/>
</dbReference>
<evidence type="ECO:0000256" key="4">
    <source>
        <dbReference type="ARBA" id="ARBA00022896"/>
    </source>
</evidence>
<feature type="compositionally biased region" description="Low complexity" evidence="9">
    <location>
        <begin position="1"/>
        <end position="10"/>
    </location>
</feature>
<dbReference type="Proteomes" id="UP000325113">
    <property type="component" value="Unassembled WGS sequence"/>
</dbReference>
<comment type="similarity">
    <text evidence="2">Belongs to the TPA1 family.</text>
</comment>
<dbReference type="Gene3D" id="2.60.120.620">
    <property type="entry name" value="q2cbj1_9rhob like domain"/>
    <property type="match status" value="2"/>
</dbReference>
<feature type="region of interest" description="Disordered" evidence="9">
    <location>
        <begin position="285"/>
        <end position="304"/>
    </location>
</feature>
<dbReference type="SMART" id="SM00702">
    <property type="entry name" value="P4Hc"/>
    <property type="match status" value="1"/>
</dbReference>
<evidence type="ECO:0000256" key="8">
    <source>
        <dbReference type="ARBA" id="ARBA00047444"/>
    </source>
</evidence>
<keyword evidence="3" id="KW-0479">Metal-binding</keyword>
<comment type="cofactor">
    <cofactor evidence="1">
        <name>L-ascorbate</name>
        <dbReference type="ChEBI" id="CHEBI:38290"/>
    </cofactor>
</comment>
<accession>A0A5A8DE30</accession>
<feature type="compositionally biased region" description="Basic residues" evidence="9">
    <location>
        <begin position="11"/>
        <end position="21"/>
    </location>
</feature>
<dbReference type="PROSITE" id="PS51471">
    <property type="entry name" value="FE2OG_OXY"/>
    <property type="match status" value="1"/>
</dbReference>
<dbReference type="GO" id="GO:0005506">
    <property type="term" value="F:iron ion binding"/>
    <property type="evidence" value="ECO:0007669"/>
    <property type="project" value="InterPro"/>
</dbReference>
<keyword evidence="6" id="KW-0560">Oxidoreductase</keyword>
<evidence type="ECO:0000256" key="5">
    <source>
        <dbReference type="ARBA" id="ARBA00022964"/>
    </source>
</evidence>
<dbReference type="Pfam" id="PF10637">
    <property type="entry name" value="Ofd1_CTDD"/>
    <property type="match status" value="1"/>
</dbReference>
<evidence type="ECO:0000313" key="11">
    <source>
        <dbReference type="EMBL" id="KAA0163508.1"/>
    </source>
</evidence>